<evidence type="ECO:0008006" key="3">
    <source>
        <dbReference type="Google" id="ProtNLM"/>
    </source>
</evidence>
<organism evidence="1 2">
    <name type="scientific">Nemorincola caseinilytica</name>
    <dbReference type="NCBI Taxonomy" id="2054315"/>
    <lineage>
        <taxon>Bacteria</taxon>
        <taxon>Pseudomonadati</taxon>
        <taxon>Bacteroidota</taxon>
        <taxon>Chitinophagia</taxon>
        <taxon>Chitinophagales</taxon>
        <taxon>Chitinophagaceae</taxon>
        <taxon>Nemorincola</taxon>
    </lineage>
</organism>
<proteinExistence type="predicted"/>
<evidence type="ECO:0000313" key="1">
    <source>
        <dbReference type="EMBL" id="GAA4462145.1"/>
    </source>
</evidence>
<gene>
    <name evidence="1" type="ORF">GCM10023093_08170</name>
</gene>
<keyword evidence="2" id="KW-1185">Reference proteome</keyword>
<dbReference type="Proteomes" id="UP001500067">
    <property type="component" value="Unassembled WGS sequence"/>
</dbReference>
<evidence type="ECO:0000313" key="2">
    <source>
        <dbReference type="Proteomes" id="UP001500067"/>
    </source>
</evidence>
<comment type="caution">
    <text evidence="1">The sequence shown here is derived from an EMBL/GenBank/DDBJ whole genome shotgun (WGS) entry which is preliminary data.</text>
</comment>
<accession>A0ABP8N8A3</accession>
<reference evidence="2" key="1">
    <citation type="journal article" date="2019" name="Int. J. Syst. Evol. Microbiol.">
        <title>The Global Catalogue of Microorganisms (GCM) 10K type strain sequencing project: providing services to taxonomists for standard genome sequencing and annotation.</title>
        <authorList>
            <consortium name="The Broad Institute Genomics Platform"/>
            <consortium name="The Broad Institute Genome Sequencing Center for Infectious Disease"/>
            <person name="Wu L."/>
            <person name="Ma J."/>
        </authorList>
    </citation>
    <scope>NUCLEOTIDE SEQUENCE [LARGE SCALE GENOMIC DNA]</scope>
    <source>
        <strain evidence="2">JCM 32105</strain>
    </source>
</reference>
<dbReference type="RefSeq" id="WP_345078956.1">
    <property type="nucleotide sequence ID" value="NZ_BAABFA010000007.1"/>
</dbReference>
<name>A0ABP8N8A3_9BACT</name>
<protein>
    <recommendedName>
        <fullName evidence="3">DUF4374 domain-containing protein</fullName>
    </recommendedName>
</protein>
<sequence length="314" mass="33779">MALTILSFASCRKDPDPIPTDTSCYSKVYGVRSEAIHITDTAAAGQYGFIDTAGGQIGVVSVVNSAFSKQGAFSNADSCYYTIKTVRGSYTGNVLCRVTAGSSVSYLTDASVKKLSYQAIVFNRATNRLYCLYNDTVNKVGEVTISGGSFSVTELVRLKARTTILTGITADNNSGALYCLTGDLSVSYLERYMPGATASSVTDTLQGGWGTIMGLRYNVNDSKLYYLKINGSPGAVVYREDPATKAQTMVATLQGYIDHEYFSAALDPCRNEYVLSTRTGVGWSSQMYVRINLASGLVYKNAIPALYTGLDVAY</sequence>
<dbReference type="EMBL" id="BAABFA010000007">
    <property type="protein sequence ID" value="GAA4462145.1"/>
    <property type="molecule type" value="Genomic_DNA"/>
</dbReference>